<dbReference type="SUPFAM" id="SSF46894">
    <property type="entry name" value="C-terminal effector domain of the bipartite response regulators"/>
    <property type="match status" value="1"/>
</dbReference>
<dbReference type="InterPro" id="IPR036390">
    <property type="entry name" value="WH_DNA-bd_sf"/>
</dbReference>
<protein>
    <submittedName>
        <fullName evidence="9">BTAD domain-containing putative transcriptional regulator</fullName>
    </submittedName>
</protein>
<dbReference type="SMART" id="SM00862">
    <property type="entry name" value="Trans_reg_C"/>
    <property type="match status" value="1"/>
</dbReference>
<evidence type="ECO:0000256" key="4">
    <source>
        <dbReference type="ARBA" id="ARBA00023163"/>
    </source>
</evidence>
<dbReference type="CDD" id="cd15831">
    <property type="entry name" value="BTAD"/>
    <property type="match status" value="1"/>
</dbReference>
<name>A0ABV8C7B8_9PSEU</name>
<feature type="region of interest" description="Disordered" evidence="7">
    <location>
        <begin position="899"/>
        <end position="921"/>
    </location>
</feature>
<accession>A0ABV8C7B8</accession>
<dbReference type="Gene3D" id="3.40.50.300">
    <property type="entry name" value="P-loop containing nucleotide triphosphate hydrolases"/>
    <property type="match status" value="1"/>
</dbReference>
<dbReference type="PROSITE" id="PS50005">
    <property type="entry name" value="TPR"/>
    <property type="match status" value="2"/>
</dbReference>
<organism evidence="9 10">
    <name type="scientific">Lentzea rhizosphaerae</name>
    <dbReference type="NCBI Taxonomy" id="2041025"/>
    <lineage>
        <taxon>Bacteria</taxon>
        <taxon>Bacillati</taxon>
        <taxon>Actinomycetota</taxon>
        <taxon>Actinomycetes</taxon>
        <taxon>Pseudonocardiales</taxon>
        <taxon>Pseudonocardiaceae</taxon>
        <taxon>Lentzea</taxon>
    </lineage>
</organism>
<keyword evidence="5" id="KW-0802">TPR repeat</keyword>
<comment type="similarity">
    <text evidence="1">Belongs to the AfsR/DnrI/RedD regulatory family.</text>
</comment>
<sequence length="921" mass="100015">MGVLVRLLGEFSAEADGRPVDLGTPRQRCVLAALAVDAGRVVPVDRVVERVWGADAEPRTRSTLHNYISRLRRALSGPDGVTIVRRSGGYALSEPVTDLHGFRDLRAAADAEADDEQTAQLLTRALQLWRGHALTGVHGEWAEAEGDRLEQERLAAQHELTNVRLRLGQGVDLVVELAARAAEHPLDELVAGQFMLALHQAGRTADALEHHERLRKRLVEELGADPSPALQDVHQRILTADPALSLVAAGTRPPRVVPAQLPAAPTRFAGRVAQLAELDRALTTAISGTGGIGKTWLALTWAHLNLHRFPDGQLAVDLRGFSPGDPKDATDVLAGFLTALGVDRRHQPQDPDALAALYRSHTAGKRMLVLLDNAAAPDQVVPLLPGGSSCTVLITSRHRLTALLTRHGAHPVNLDVLTDTEARALLSTAIDDGEAITELIGLCGGLPLALGLVAARIRSQPDLLNDLVTELRDLGLAALDSDDPDASLPTVLSWSLRHLTDQQRTLFGLLGIAPGPDTTLSAAAALTGMPPAAVRKALSALEEASLLERRPHGRYGMHDLVQEYAATIAHELPDHVREAALARVMDFHLHTAHAADRLLEPHRQPVELDPPAVQPHPLPDAAAAMAWLQAEYATLLATQRTAIARGDHHTVWHLARTMDTFHLRRGYVHDAIAVWRAALDAAQHLPDPATRSRAFRNLGRAHARLGSYEEAIGHLDQALAVAALHRDVPEHALTHRVLAVIWGELGDDRRAMDHARRALDLYRTIDAPVWEAHALNAVGWHAAHLGDFGTAHDHCNAAFALYQRHRDATGEGANQHSLGFIAHGLGDHRQSVAHYLQALSLFRGMGNDYVAAELLDKIGRPHLALGHHDQAREAWREAVELYRQQGRDDAADRLQRQLDDLGENPLSGTRLNALHGRPPVT</sequence>
<feature type="repeat" description="TPR" evidence="5">
    <location>
        <begin position="852"/>
        <end position="885"/>
    </location>
</feature>
<dbReference type="SUPFAM" id="SSF52540">
    <property type="entry name" value="P-loop containing nucleoside triphosphate hydrolases"/>
    <property type="match status" value="1"/>
</dbReference>
<dbReference type="SMART" id="SM00028">
    <property type="entry name" value="TPR"/>
    <property type="match status" value="5"/>
</dbReference>
<gene>
    <name evidence="9" type="ORF">ACFOWZ_40745</name>
</gene>
<evidence type="ECO:0000256" key="1">
    <source>
        <dbReference type="ARBA" id="ARBA00005820"/>
    </source>
</evidence>
<dbReference type="Gene3D" id="1.10.10.10">
    <property type="entry name" value="Winged helix-like DNA-binding domain superfamily/Winged helix DNA-binding domain"/>
    <property type="match status" value="2"/>
</dbReference>
<evidence type="ECO:0000259" key="8">
    <source>
        <dbReference type="PROSITE" id="PS51755"/>
    </source>
</evidence>
<dbReference type="PRINTS" id="PR00364">
    <property type="entry name" value="DISEASERSIST"/>
</dbReference>
<evidence type="ECO:0000313" key="10">
    <source>
        <dbReference type="Proteomes" id="UP001595690"/>
    </source>
</evidence>
<dbReference type="InterPro" id="IPR011990">
    <property type="entry name" value="TPR-like_helical_dom_sf"/>
</dbReference>
<keyword evidence="2" id="KW-0805">Transcription regulation</keyword>
<dbReference type="CDD" id="cd00383">
    <property type="entry name" value="trans_reg_C"/>
    <property type="match status" value="1"/>
</dbReference>
<evidence type="ECO:0000256" key="5">
    <source>
        <dbReference type="PROSITE-ProRule" id="PRU00339"/>
    </source>
</evidence>
<dbReference type="InterPro" id="IPR019734">
    <property type="entry name" value="TPR_rpt"/>
</dbReference>
<dbReference type="InterPro" id="IPR005158">
    <property type="entry name" value="BTAD"/>
</dbReference>
<dbReference type="InterPro" id="IPR036388">
    <property type="entry name" value="WH-like_DNA-bd_sf"/>
</dbReference>
<reference evidence="10" key="1">
    <citation type="journal article" date="2019" name="Int. J. Syst. Evol. Microbiol.">
        <title>The Global Catalogue of Microorganisms (GCM) 10K type strain sequencing project: providing services to taxonomists for standard genome sequencing and annotation.</title>
        <authorList>
            <consortium name="The Broad Institute Genomics Platform"/>
            <consortium name="The Broad Institute Genome Sequencing Center for Infectious Disease"/>
            <person name="Wu L."/>
            <person name="Ma J."/>
        </authorList>
    </citation>
    <scope>NUCLEOTIDE SEQUENCE [LARGE SCALE GENOMIC DNA]</scope>
    <source>
        <strain evidence="10">CGMCC 4.7405</strain>
    </source>
</reference>
<dbReference type="InterPro" id="IPR027417">
    <property type="entry name" value="P-loop_NTPase"/>
</dbReference>
<dbReference type="PANTHER" id="PTHR35807">
    <property type="entry name" value="TRANSCRIPTIONAL REGULATOR REDD-RELATED"/>
    <property type="match status" value="1"/>
</dbReference>
<dbReference type="Proteomes" id="UP001595690">
    <property type="component" value="Unassembled WGS sequence"/>
</dbReference>
<comment type="caution">
    <text evidence="9">The sequence shown here is derived from an EMBL/GenBank/DDBJ whole genome shotgun (WGS) entry which is preliminary data.</text>
</comment>
<feature type="domain" description="OmpR/PhoB-type" evidence="8">
    <location>
        <begin position="1"/>
        <end position="94"/>
    </location>
</feature>
<dbReference type="InterPro" id="IPR051677">
    <property type="entry name" value="AfsR-DnrI-RedD_regulator"/>
</dbReference>
<keyword evidence="4" id="KW-0804">Transcription</keyword>
<dbReference type="SUPFAM" id="SSF48452">
    <property type="entry name" value="TPR-like"/>
    <property type="match status" value="3"/>
</dbReference>
<evidence type="ECO:0000256" key="6">
    <source>
        <dbReference type="PROSITE-ProRule" id="PRU01091"/>
    </source>
</evidence>
<dbReference type="SMART" id="SM01043">
    <property type="entry name" value="BTAD"/>
    <property type="match status" value="1"/>
</dbReference>
<dbReference type="SUPFAM" id="SSF46785">
    <property type="entry name" value="Winged helix' DNA-binding domain"/>
    <property type="match status" value="1"/>
</dbReference>
<dbReference type="PANTHER" id="PTHR35807:SF1">
    <property type="entry name" value="TRANSCRIPTIONAL REGULATOR REDD"/>
    <property type="match status" value="1"/>
</dbReference>
<keyword evidence="10" id="KW-1185">Reference proteome</keyword>
<dbReference type="InterPro" id="IPR001867">
    <property type="entry name" value="OmpR/PhoB-type_DNA-bd"/>
</dbReference>
<feature type="repeat" description="TPR" evidence="5">
    <location>
        <begin position="692"/>
        <end position="725"/>
    </location>
</feature>
<feature type="DNA-binding region" description="OmpR/PhoB-type" evidence="6">
    <location>
        <begin position="1"/>
        <end position="94"/>
    </location>
</feature>
<dbReference type="Pfam" id="PF00486">
    <property type="entry name" value="Trans_reg_C"/>
    <property type="match status" value="1"/>
</dbReference>
<evidence type="ECO:0000313" key="9">
    <source>
        <dbReference type="EMBL" id="MFC3897831.1"/>
    </source>
</evidence>
<dbReference type="Pfam" id="PF13424">
    <property type="entry name" value="TPR_12"/>
    <property type="match status" value="2"/>
</dbReference>
<dbReference type="InterPro" id="IPR016032">
    <property type="entry name" value="Sig_transdc_resp-reg_C-effctor"/>
</dbReference>
<dbReference type="Pfam" id="PF03704">
    <property type="entry name" value="BTAD"/>
    <property type="match status" value="1"/>
</dbReference>
<evidence type="ECO:0000256" key="7">
    <source>
        <dbReference type="SAM" id="MobiDB-lite"/>
    </source>
</evidence>
<dbReference type="PROSITE" id="PS51755">
    <property type="entry name" value="OMPR_PHOB"/>
    <property type="match status" value="1"/>
</dbReference>
<evidence type="ECO:0000256" key="3">
    <source>
        <dbReference type="ARBA" id="ARBA00023125"/>
    </source>
</evidence>
<keyword evidence="3 6" id="KW-0238">DNA-binding</keyword>
<dbReference type="EMBL" id="JBHRZI010000043">
    <property type="protein sequence ID" value="MFC3897831.1"/>
    <property type="molecule type" value="Genomic_DNA"/>
</dbReference>
<evidence type="ECO:0000256" key="2">
    <source>
        <dbReference type="ARBA" id="ARBA00023015"/>
    </source>
</evidence>
<dbReference type="Gene3D" id="1.25.40.10">
    <property type="entry name" value="Tetratricopeptide repeat domain"/>
    <property type="match status" value="2"/>
</dbReference>
<proteinExistence type="inferred from homology"/>